<comment type="similarity">
    <text evidence="2">Belongs to the actin-binding proteins ADF family. Twinfilin subfamily.</text>
</comment>
<comment type="subcellular location">
    <subcellularLocation>
        <location evidence="1">Cytoplasm</location>
        <location evidence="1">Cytoskeleton</location>
    </subcellularLocation>
</comment>
<evidence type="ECO:0000256" key="4">
    <source>
        <dbReference type="ARBA" id="ARBA00022737"/>
    </source>
</evidence>
<dbReference type="SUPFAM" id="SSF55753">
    <property type="entry name" value="Actin depolymerizing proteins"/>
    <property type="match status" value="2"/>
</dbReference>
<dbReference type="InterPro" id="IPR028458">
    <property type="entry name" value="Twinfilin"/>
</dbReference>
<evidence type="ECO:0000256" key="7">
    <source>
        <dbReference type="ARBA" id="ARBA00038532"/>
    </source>
</evidence>
<dbReference type="SMART" id="SM00102">
    <property type="entry name" value="ADF"/>
    <property type="match status" value="2"/>
</dbReference>
<dbReference type="Pfam" id="PF00241">
    <property type="entry name" value="Cofilin_ADF"/>
    <property type="match status" value="2"/>
</dbReference>
<keyword evidence="5" id="KW-0009">Actin-binding</keyword>
<sequence length="346" mass="37677">MSHQTGIKPSQDLVLLFGKINSPTNGGGNSNNSDTDAPVVRAIRSSIVDESIVVTGTLDTKGTWEQDFTALTPWLDESTPCYILYRMDTRVAATGIHEWAFLQYVPDTAKVRDKMMYAATKSTLTKELGDAKFTDTVYATTKDDLSIEGYHRHVKHTQAETPLTEREIEASLARVAESNAALGSSARSSNAPGIAFLFTPETVQAFEDLKRGKITFITLTVDAETETTRVHTTGSLDVSEIVSKVDASSPYFIFVAVSSGSDYAFAYVSPPECKIRDRMLFAASRSYVLGEAETSLEVSISKKFEVDSVDEFVVELSENLDPSINGVSISAVAKPAFSKPARPGRK</sequence>
<evidence type="ECO:0000256" key="1">
    <source>
        <dbReference type="ARBA" id="ARBA00004245"/>
    </source>
</evidence>
<dbReference type="PANTHER" id="PTHR13759:SF1">
    <property type="entry name" value="TWINFILIN"/>
    <property type="match status" value="1"/>
</dbReference>
<dbReference type="PANTHER" id="PTHR13759">
    <property type="entry name" value="TWINFILIN"/>
    <property type="match status" value="1"/>
</dbReference>
<protein>
    <recommendedName>
        <fullName evidence="8">ADF-H domain-containing protein</fullName>
    </recommendedName>
</protein>
<evidence type="ECO:0000313" key="10">
    <source>
        <dbReference type="Proteomes" id="UP001648503"/>
    </source>
</evidence>
<dbReference type="InterPro" id="IPR029006">
    <property type="entry name" value="ADF-H/Gelsolin-like_dom_sf"/>
</dbReference>
<evidence type="ECO:0000259" key="8">
    <source>
        <dbReference type="PROSITE" id="PS51263"/>
    </source>
</evidence>
<reference evidence="9 10" key="1">
    <citation type="submission" date="2021-02" db="EMBL/GenBank/DDBJ databases">
        <title>Variation within the Batrachochytrium salamandrivorans European outbreak.</title>
        <authorList>
            <person name="Kelly M."/>
            <person name="Pasmans F."/>
            <person name="Shea T.P."/>
            <person name="Munoz J.F."/>
            <person name="Carranza S."/>
            <person name="Cuomo C.A."/>
            <person name="Martel A."/>
        </authorList>
    </citation>
    <scope>NUCLEOTIDE SEQUENCE [LARGE SCALE GENOMIC DNA]</scope>
    <source>
        <strain evidence="9 10">AMFP18/2</strain>
    </source>
</reference>
<dbReference type="EMBL" id="JAFCIX010000056">
    <property type="protein sequence ID" value="KAH6599869.1"/>
    <property type="molecule type" value="Genomic_DNA"/>
</dbReference>
<evidence type="ECO:0000313" key="9">
    <source>
        <dbReference type="EMBL" id="KAH6599869.1"/>
    </source>
</evidence>
<evidence type="ECO:0000256" key="6">
    <source>
        <dbReference type="ARBA" id="ARBA00023212"/>
    </source>
</evidence>
<dbReference type="Proteomes" id="UP001648503">
    <property type="component" value="Unassembled WGS sequence"/>
</dbReference>
<dbReference type="CDD" id="cd11285">
    <property type="entry name" value="ADF_Twf-N_like"/>
    <property type="match status" value="1"/>
</dbReference>
<accession>A0ABQ8FNG6</accession>
<feature type="domain" description="ADF-H" evidence="8">
    <location>
        <begin position="193"/>
        <end position="318"/>
    </location>
</feature>
<proteinExistence type="inferred from homology"/>
<keyword evidence="10" id="KW-1185">Reference proteome</keyword>
<keyword evidence="4" id="KW-0677">Repeat</keyword>
<evidence type="ECO:0000256" key="2">
    <source>
        <dbReference type="ARBA" id="ARBA00009557"/>
    </source>
</evidence>
<dbReference type="InterPro" id="IPR002108">
    <property type="entry name" value="ADF-H"/>
</dbReference>
<name>A0ABQ8FNG6_9FUNG</name>
<dbReference type="PROSITE" id="PS51263">
    <property type="entry name" value="ADF_H"/>
    <property type="match status" value="2"/>
</dbReference>
<organism evidence="9 10">
    <name type="scientific">Batrachochytrium salamandrivorans</name>
    <dbReference type="NCBI Taxonomy" id="1357716"/>
    <lineage>
        <taxon>Eukaryota</taxon>
        <taxon>Fungi</taxon>
        <taxon>Fungi incertae sedis</taxon>
        <taxon>Chytridiomycota</taxon>
        <taxon>Chytridiomycota incertae sedis</taxon>
        <taxon>Chytridiomycetes</taxon>
        <taxon>Rhizophydiales</taxon>
        <taxon>Rhizophydiales incertae sedis</taxon>
        <taxon>Batrachochytrium</taxon>
    </lineage>
</organism>
<feature type="domain" description="ADF-H" evidence="8">
    <location>
        <begin position="4"/>
        <end position="155"/>
    </location>
</feature>
<keyword evidence="3" id="KW-0963">Cytoplasm</keyword>
<dbReference type="Gene3D" id="3.40.20.10">
    <property type="entry name" value="Severin"/>
    <property type="match status" value="2"/>
</dbReference>
<gene>
    <name evidence="9" type="ORF">BASA50_002698</name>
</gene>
<comment type="caution">
    <text evidence="9">The sequence shown here is derived from an EMBL/GenBank/DDBJ whole genome shotgun (WGS) entry which is preliminary data.</text>
</comment>
<evidence type="ECO:0000256" key="3">
    <source>
        <dbReference type="ARBA" id="ARBA00022490"/>
    </source>
</evidence>
<comment type="subunit">
    <text evidence="7">Interacts with G-actin; ADP-actin form.</text>
</comment>
<keyword evidence="6" id="KW-0206">Cytoskeleton</keyword>
<evidence type="ECO:0000256" key="5">
    <source>
        <dbReference type="ARBA" id="ARBA00023203"/>
    </source>
</evidence>